<evidence type="ECO:0000313" key="2">
    <source>
        <dbReference type="Proteomes" id="UP000759537"/>
    </source>
</evidence>
<accession>A0A9P5TCY7</accession>
<keyword evidence="2" id="KW-1185">Reference proteome</keyword>
<comment type="caution">
    <text evidence="1">The sequence shown here is derived from an EMBL/GenBank/DDBJ whole genome shotgun (WGS) entry which is preliminary data.</text>
</comment>
<organism evidence="1 2">
    <name type="scientific">Russula ochroleuca</name>
    <dbReference type="NCBI Taxonomy" id="152965"/>
    <lineage>
        <taxon>Eukaryota</taxon>
        <taxon>Fungi</taxon>
        <taxon>Dikarya</taxon>
        <taxon>Basidiomycota</taxon>
        <taxon>Agaricomycotina</taxon>
        <taxon>Agaricomycetes</taxon>
        <taxon>Russulales</taxon>
        <taxon>Russulaceae</taxon>
        <taxon>Russula</taxon>
    </lineage>
</organism>
<gene>
    <name evidence="1" type="ORF">DFH94DRAFT_688205</name>
</gene>
<dbReference type="EMBL" id="WHVB01000002">
    <property type="protein sequence ID" value="KAF8485821.1"/>
    <property type="molecule type" value="Genomic_DNA"/>
</dbReference>
<dbReference type="AlphaFoldDB" id="A0A9P5TCY7"/>
<dbReference type="OrthoDB" id="3245934at2759"/>
<proteinExistence type="predicted"/>
<protein>
    <submittedName>
        <fullName evidence="1">Uncharacterized protein</fullName>
    </submittedName>
</protein>
<reference evidence="1" key="1">
    <citation type="submission" date="2019-10" db="EMBL/GenBank/DDBJ databases">
        <authorList>
            <consortium name="DOE Joint Genome Institute"/>
            <person name="Kuo A."/>
            <person name="Miyauchi S."/>
            <person name="Kiss E."/>
            <person name="Drula E."/>
            <person name="Kohler A."/>
            <person name="Sanchez-Garcia M."/>
            <person name="Andreopoulos B."/>
            <person name="Barry K.W."/>
            <person name="Bonito G."/>
            <person name="Buee M."/>
            <person name="Carver A."/>
            <person name="Chen C."/>
            <person name="Cichocki N."/>
            <person name="Clum A."/>
            <person name="Culley D."/>
            <person name="Crous P.W."/>
            <person name="Fauchery L."/>
            <person name="Girlanda M."/>
            <person name="Hayes R."/>
            <person name="Keri Z."/>
            <person name="LaButti K."/>
            <person name="Lipzen A."/>
            <person name="Lombard V."/>
            <person name="Magnuson J."/>
            <person name="Maillard F."/>
            <person name="Morin E."/>
            <person name="Murat C."/>
            <person name="Nolan M."/>
            <person name="Ohm R."/>
            <person name="Pangilinan J."/>
            <person name="Pereira M."/>
            <person name="Perotto S."/>
            <person name="Peter M."/>
            <person name="Riley R."/>
            <person name="Sitrit Y."/>
            <person name="Stielow B."/>
            <person name="Szollosi G."/>
            <person name="Zifcakova L."/>
            <person name="Stursova M."/>
            <person name="Spatafora J.W."/>
            <person name="Tedersoo L."/>
            <person name="Vaario L.-M."/>
            <person name="Yamada A."/>
            <person name="Yan M."/>
            <person name="Wang P."/>
            <person name="Xu J."/>
            <person name="Bruns T."/>
            <person name="Baldrian P."/>
            <person name="Vilgalys R."/>
            <person name="Henrissat B."/>
            <person name="Grigoriev I.V."/>
            <person name="Hibbett D."/>
            <person name="Nagy L.G."/>
            <person name="Martin F.M."/>
        </authorList>
    </citation>
    <scope>NUCLEOTIDE SEQUENCE</scope>
    <source>
        <strain evidence="1">Prilba</strain>
    </source>
</reference>
<reference evidence="1" key="2">
    <citation type="journal article" date="2020" name="Nat. Commun.">
        <title>Large-scale genome sequencing of mycorrhizal fungi provides insights into the early evolution of symbiotic traits.</title>
        <authorList>
            <person name="Miyauchi S."/>
            <person name="Kiss E."/>
            <person name="Kuo A."/>
            <person name="Drula E."/>
            <person name="Kohler A."/>
            <person name="Sanchez-Garcia M."/>
            <person name="Morin E."/>
            <person name="Andreopoulos B."/>
            <person name="Barry K.W."/>
            <person name="Bonito G."/>
            <person name="Buee M."/>
            <person name="Carver A."/>
            <person name="Chen C."/>
            <person name="Cichocki N."/>
            <person name="Clum A."/>
            <person name="Culley D."/>
            <person name="Crous P.W."/>
            <person name="Fauchery L."/>
            <person name="Girlanda M."/>
            <person name="Hayes R.D."/>
            <person name="Keri Z."/>
            <person name="LaButti K."/>
            <person name="Lipzen A."/>
            <person name="Lombard V."/>
            <person name="Magnuson J."/>
            <person name="Maillard F."/>
            <person name="Murat C."/>
            <person name="Nolan M."/>
            <person name="Ohm R.A."/>
            <person name="Pangilinan J."/>
            <person name="Pereira M.F."/>
            <person name="Perotto S."/>
            <person name="Peter M."/>
            <person name="Pfister S."/>
            <person name="Riley R."/>
            <person name="Sitrit Y."/>
            <person name="Stielow J.B."/>
            <person name="Szollosi G."/>
            <person name="Zifcakova L."/>
            <person name="Stursova M."/>
            <person name="Spatafora J.W."/>
            <person name="Tedersoo L."/>
            <person name="Vaario L.M."/>
            <person name="Yamada A."/>
            <person name="Yan M."/>
            <person name="Wang P."/>
            <person name="Xu J."/>
            <person name="Bruns T."/>
            <person name="Baldrian P."/>
            <person name="Vilgalys R."/>
            <person name="Dunand C."/>
            <person name="Henrissat B."/>
            <person name="Grigoriev I.V."/>
            <person name="Hibbett D."/>
            <person name="Nagy L.G."/>
            <person name="Martin F.M."/>
        </authorList>
    </citation>
    <scope>NUCLEOTIDE SEQUENCE</scope>
    <source>
        <strain evidence="1">Prilba</strain>
    </source>
</reference>
<sequence length="315" mass="35002">MDEMNLVLPELLQAPNLRHLSLHGIGLPKRLLSSTIALSTLSLTHIQGSYYFPPGHLVTQLQCLPYLEELSIGPLPSSKGELLPAPIPPTTLPTLRQFTFRGEDVYLNNLLAQIDTPLLERLNLTLLFDLDFTLANLTEFIHRTEGVECLVARVIFNKDGPSIDAGYNEQWGAGKLNLQINCEPLDWQIASATQVCGTLGKVLSAVKELTLDLNVNGMPPDWENRLDSTLWHELLLPFIGLKKLHISSSLTLELSRSLESVAGGGLALELLPELQVLEVHVDVSHSENAFSSFVETRQSMGRPVDLFYDWRDPIL</sequence>
<dbReference type="Proteomes" id="UP000759537">
    <property type="component" value="Unassembled WGS sequence"/>
</dbReference>
<name>A0A9P5TCY7_9AGAM</name>
<evidence type="ECO:0000313" key="1">
    <source>
        <dbReference type="EMBL" id="KAF8485821.1"/>
    </source>
</evidence>